<sequence length="208" mass="22597">MNKKTLLALGIVAALGMAYATNLMAKGDTTGSAPSHKITVTQTNAKVKSFDDLAALEGSADLIVLAEWDGEPKEKEFTQNGVVIDKAGITPLKITKVYKGDSNLTHISVYENGYYKDDTLFTVAGYTPIAKDAKVLLFLDTTPEGIYRVKGVYQGKFTINLIQKGDNLSLAPLTKEEVEALDYIGEDTAHFNKLKDAAINKYITSPSR</sequence>
<name>A0AA96RE17_9BACL</name>
<accession>A0AA96RE17</accession>
<keyword evidence="3" id="KW-1185">Reference proteome</keyword>
<reference evidence="2 3" key="1">
    <citation type="submission" date="2022-02" db="EMBL/GenBank/DDBJ databases">
        <title>Paenibacillus sp. MBLB1776 Whole Genome Shotgun Sequencing.</title>
        <authorList>
            <person name="Hwang C.Y."/>
            <person name="Cho E.-S."/>
            <person name="Seo M.-J."/>
        </authorList>
    </citation>
    <scope>NUCLEOTIDE SEQUENCE [LARGE SCALE GENOMIC DNA]</scope>
    <source>
        <strain evidence="2 3">MBLB1776</strain>
    </source>
</reference>
<dbReference type="AlphaFoldDB" id="A0AA96RE17"/>
<dbReference type="RefSeq" id="WP_315605726.1">
    <property type="nucleotide sequence ID" value="NZ_CP130318.1"/>
</dbReference>
<keyword evidence="1" id="KW-0732">Signal</keyword>
<gene>
    <name evidence="2" type="ORF">MJA45_02505</name>
</gene>
<evidence type="ECO:0000256" key="1">
    <source>
        <dbReference type="SAM" id="SignalP"/>
    </source>
</evidence>
<proteinExistence type="predicted"/>
<protein>
    <submittedName>
        <fullName evidence="2">Uncharacterized protein</fullName>
    </submittedName>
</protein>
<dbReference type="Proteomes" id="UP001305702">
    <property type="component" value="Chromosome"/>
</dbReference>
<evidence type="ECO:0000313" key="3">
    <source>
        <dbReference type="Proteomes" id="UP001305702"/>
    </source>
</evidence>
<evidence type="ECO:0000313" key="2">
    <source>
        <dbReference type="EMBL" id="WNQ11950.1"/>
    </source>
</evidence>
<feature type="signal peptide" evidence="1">
    <location>
        <begin position="1"/>
        <end position="25"/>
    </location>
</feature>
<dbReference type="KEGG" id="paun:MJA45_02505"/>
<dbReference type="EMBL" id="CP130318">
    <property type="protein sequence ID" value="WNQ11950.1"/>
    <property type="molecule type" value="Genomic_DNA"/>
</dbReference>
<organism evidence="2 3">
    <name type="scientific">Paenibacillus aurantius</name>
    <dbReference type="NCBI Taxonomy" id="2918900"/>
    <lineage>
        <taxon>Bacteria</taxon>
        <taxon>Bacillati</taxon>
        <taxon>Bacillota</taxon>
        <taxon>Bacilli</taxon>
        <taxon>Bacillales</taxon>
        <taxon>Paenibacillaceae</taxon>
        <taxon>Paenibacillus</taxon>
    </lineage>
</organism>
<feature type="chain" id="PRO_5041692989" evidence="1">
    <location>
        <begin position="26"/>
        <end position="208"/>
    </location>
</feature>